<dbReference type="Gene3D" id="3.40.50.720">
    <property type="entry name" value="NAD(P)-binding Rossmann-like Domain"/>
    <property type="match status" value="1"/>
</dbReference>
<keyword evidence="5 10" id="KW-1133">Transmembrane helix</keyword>
<evidence type="ECO:0000313" key="15">
    <source>
        <dbReference type="Proteomes" id="UP000031057"/>
    </source>
</evidence>
<dbReference type="AlphaFoldDB" id="A0A0B1ZP59"/>
<evidence type="ECO:0000256" key="7">
    <source>
        <dbReference type="ARBA" id="ARBA00023136"/>
    </source>
</evidence>
<keyword evidence="9" id="KW-0676">Redox-active center</keyword>
<feature type="domain" description="NAD-dependent epimerase/dehydratase" evidence="11">
    <location>
        <begin position="12"/>
        <end position="241"/>
    </location>
</feature>
<feature type="transmembrane region" description="Helical" evidence="10">
    <location>
        <begin position="784"/>
        <end position="806"/>
    </location>
</feature>
<dbReference type="InterPro" id="IPR012932">
    <property type="entry name" value="VKOR"/>
</dbReference>
<name>A0A0B1ZP59_9SPHN</name>
<dbReference type="Pfam" id="PF03779">
    <property type="entry name" value="SPW"/>
    <property type="match status" value="1"/>
</dbReference>
<evidence type="ECO:0000256" key="8">
    <source>
        <dbReference type="ARBA" id="ARBA00023157"/>
    </source>
</evidence>
<sequence>MTGRIRAEKPLVLITGATGNIGSSLVAALGQDYGVIGLDRSEGNADFEVVPFDITSSDAVSQALEKIARDHGRSIAAVVHLVAYFDWSGEASPLYDKVNVEGTRNLLAALEGFEVERFIYASTMLVHAPGKPGERIDEDSPLGPRWEYPRSKLQTENVIRSEASMPFTILRLAGVYDRQSAVPTLTQQIARIYERQLESHLYSGNLDAGQSMLHREDMIDAVTRAVDHRGDLPPDAHILIGEPDAIGYDDLQDRIGALIHGERDWATMRVPKPVAKAGAAMQEKLEPVIPDEIDKGEPPFIRPFMVEMADDHYALDVSRARDWLGWQPRHSLGEELPGMIDDLKADPAAWYARNKVPAPDWVATDKVQDTPPESLRADVQDSRIAQHRRSRWAHFLTMALAFWLITQPPLIGIDQPGYAWSEVILGAALLITATLSLSWKLAWARWLSAGIGALVMALPVLFVTPNGAAYLSDTLTGGLIFGLAVGVLPEVGPRIAAREPAPQIPAGWSFNPSAWVQRLPVIALALAGLMFSRYLAAYQMGHVDSVWEPFFAGSAADPRNGTEEIITSSVSEAWPVPDAAVGAYTYMLEILTGIVGSRARWRTMPWLVIAFGLMIVPLGIVSIGFIVIQPIVIGTWSTLALIGAAAMLIQIPYSLDELAASLSYLARRKRQGDSVLGTLLFGGPDEGTRMTEPYHEFERSPRAILHDMWTGAVNLPWTLWLALAIGISFLFTRLTLDASGGMADADHLLGSLVVTTLAVAAAEVTRVARFVLIPLGLGIAIAPWIYQANTAHVIVSVVAGLALAALSFKRGAITERYGTLQAWIR</sequence>
<keyword evidence="8" id="KW-1015">Disulfide bond</keyword>
<keyword evidence="6" id="KW-0560">Oxidoreductase</keyword>
<dbReference type="InterPro" id="IPR038354">
    <property type="entry name" value="VKOR_sf"/>
</dbReference>
<evidence type="ECO:0000259" key="13">
    <source>
        <dbReference type="Pfam" id="PF07884"/>
    </source>
</evidence>
<dbReference type="GO" id="GO:0016491">
    <property type="term" value="F:oxidoreductase activity"/>
    <property type="evidence" value="ECO:0007669"/>
    <property type="project" value="UniProtKB-KW"/>
</dbReference>
<feature type="transmembrane region" description="Helical" evidence="10">
    <location>
        <begin position="519"/>
        <end position="536"/>
    </location>
</feature>
<dbReference type="EMBL" id="JTDI01000001">
    <property type="protein sequence ID" value="KHK92945.1"/>
    <property type="molecule type" value="Genomic_DNA"/>
</dbReference>
<evidence type="ECO:0000256" key="9">
    <source>
        <dbReference type="ARBA" id="ARBA00023284"/>
    </source>
</evidence>
<protein>
    <submittedName>
        <fullName evidence="14">DNA polymerase III subunit epsilon</fullName>
    </submittedName>
</protein>
<evidence type="ECO:0000259" key="12">
    <source>
        <dbReference type="Pfam" id="PF03779"/>
    </source>
</evidence>
<evidence type="ECO:0000256" key="1">
    <source>
        <dbReference type="ARBA" id="ARBA00004141"/>
    </source>
</evidence>
<dbReference type="Proteomes" id="UP000031057">
    <property type="component" value="Unassembled WGS sequence"/>
</dbReference>
<keyword evidence="4" id="KW-0874">Quinone</keyword>
<dbReference type="InterPro" id="IPR001509">
    <property type="entry name" value="Epimerase_deHydtase"/>
</dbReference>
<dbReference type="InterPro" id="IPR036291">
    <property type="entry name" value="NAD(P)-bd_dom_sf"/>
</dbReference>
<feature type="transmembrane region" description="Helical" evidence="10">
    <location>
        <begin position="444"/>
        <end position="462"/>
    </location>
</feature>
<dbReference type="STRING" id="1348853.LK12_00705"/>
<evidence type="ECO:0000256" key="5">
    <source>
        <dbReference type="ARBA" id="ARBA00022989"/>
    </source>
</evidence>
<feature type="transmembrane region" description="Helical" evidence="10">
    <location>
        <begin position="606"/>
        <end position="628"/>
    </location>
</feature>
<feature type="transmembrane region" description="Helical" evidence="10">
    <location>
        <begin position="635"/>
        <end position="655"/>
    </location>
</feature>
<comment type="similarity">
    <text evidence="2">Belongs to the VKOR family.</text>
</comment>
<feature type="transmembrane region" description="Helical" evidence="10">
    <location>
        <begin position="717"/>
        <end position="736"/>
    </location>
</feature>
<accession>A0A0B1ZP59</accession>
<reference evidence="14 15" key="1">
    <citation type="submission" date="2014-10" db="EMBL/GenBank/DDBJ databases">
        <title>Genome sequence of Novosphingobium malaysiense MUSC 273(T).</title>
        <authorList>
            <person name="Lee L.-H."/>
        </authorList>
    </citation>
    <scope>NUCLEOTIDE SEQUENCE [LARGE SCALE GENOMIC DNA]</scope>
    <source>
        <strain evidence="14 15">MUSC 273</strain>
    </source>
</reference>
<dbReference type="SUPFAM" id="SSF51735">
    <property type="entry name" value="NAD(P)-binding Rossmann-fold domains"/>
    <property type="match status" value="1"/>
</dbReference>
<dbReference type="Pfam" id="PF01370">
    <property type="entry name" value="Epimerase"/>
    <property type="match status" value="1"/>
</dbReference>
<keyword evidence="3 10" id="KW-0812">Transmembrane</keyword>
<keyword evidence="7 10" id="KW-0472">Membrane</keyword>
<dbReference type="PANTHER" id="PTHR43245">
    <property type="entry name" value="BIFUNCTIONAL POLYMYXIN RESISTANCE PROTEIN ARNA"/>
    <property type="match status" value="1"/>
</dbReference>
<evidence type="ECO:0000256" key="10">
    <source>
        <dbReference type="SAM" id="Phobius"/>
    </source>
</evidence>
<comment type="caution">
    <text evidence="14">The sequence shown here is derived from an EMBL/GenBank/DDBJ whole genome shotgun (WGS) entry which is preliminary data.</text>
</comment>
<dbReference type="GO" id="GO:0048038">
    <property type="term" value="F:quinone binding"/>
    <property type="evidence" value="ECO:0007669"/>
    <property type="project" value="UniProtKB-KW"/>
</dbReference>
<dbReference type="InterPro" id="IPR050177">
    <property type="entry name" value="Lipid_A_modif_metabolic_enz"/>
</dbReference>
<keyword evidence="15" id="KW-1185">Reference proteome</keyword>
<evidence type="ECO:0000313" key="14">
    <source>
        <dbReference type="EMBL" id="KHK92945.1"/>
    </source>
</evidence>
<feature type="domain" description="Vitamin K epoxide reductase" evidence="13">
    <location>
        <begin position="520"/>
        <end position="654"/>
    </location>
</feature>
<feature type="transmembrane region" description="Helical" evidence="10">
    <location>
        <begin position="748"/>
        <end position="772"/>
    </location>
</feature>
<evidence type="ECO:0000256" key="4">
    <source>
        <dbReference type="ARBA" id="ARBA00022719"/>
    </source>
</evidence>
<proteinExistence type="inferred from homology"/>
<evidence type="ECO:0000259" key="11">
    <source>
        <dbReference type="Pfam" id="PF01370"/>
    </source>
</evidence>
<feature type="transmembrane region" description="Helical" evidence="10">
    <location>
        <begin position="417"/>
        <end position="437"/>
    </location>
</feature>
<dbReference type="Pfam" id="PF07884">
    <property type="entry name" value="VKOR"/>
    <property type="match status" value="1"/>
</dbReference>
<feature type="domain" description="SPW repeat-containing integral membrane" evidence="12">
    <location>
        <begin position="392"/>
        <end position="484"/>
    </location>
</feature>
<evidence type="ECO:0000256" key="2">
    <source>
        <dbReference type="ARBA" id="ARBA00006214"/>
    </source>
</evidence>
<feature type="transmembrane region" description="Helical" evidence="10">
    <location>
        <begin position="392"/>
        <end position="411"/>
    </location>
</feature>
<dbReference type="GO" id="GO:0016020">
    <property type="term" value="C:membrane"/>
    <property type="evidence" value="ECO:0007669"/>
    <property type="project" value="UniProtKB-SubCell"/>
</dbReference>
<evidence type="ECO:0000256" key="3">
    <source>
        <dbReference type="ARBA" id="ARBA00022692"/>
    </source>
</evidence>
<gene>
    <name evidence="14" type="ORF">LK12_00705</name>
</gene>
<dbReference type="InterPro" id="IPR005530">
    <property type="entry name" value="SPW"/>
</dbReference>
<dbReference type="RefSeq" id="WP_039278148.1">
    <property type="nucleotide sequence ID" value="NZ_JTDI01000001.1"/>
</dbReference>
<dbReference type="OrthoDB" id="9814124at2"/>
<evidence type="ECO:0000256" key="6">
    <source>
        <dbReference type="ARBA" id="ARBA00023002"/>
    </source>
</evidence>
<dbReference type="Gene3D" id="1.20.1440.130">
    <property type="entry name" value="VKOR domain"/>
    <property type="match status" value="1"/>
</dbReference>
<comment type="subcellular location">
    <subcellularLocation>
        <location evidence="1">Membrane</location>
        <topology evidence="1">Multi-pass membrane protein</topology>
    </subcellularLocation>
</comment>
<dbReference type="CDD" id="cd12919">
    <property type="entry name" value="VKOR_2"/>
    <property type="match status" value="1"/>
</dbReference>
<organism evidence="14 15">
    <name type="scientific">Novosphingobium malaysiense</name>
    <dbReference type="NCBI Taxonomy" id="1348853"/>
    <lineage>
        <taxon>Bacteria</taxon>
        <taxon>Pseudomonadati</taxon>
        <taxon>Pseudomonadota</taxon>
        <taxon>Alphaproteobacteria</taxon>
        <taxon>Sphingomonadales</taxon>
        <taxon>Sphingomonadaceae</taxon>
        <taxon>Novosphingobium</taxon>
    </lineage>
</organism>